<name>A0ABZ2Z5A7_9BACT</name>
<protein>
    <recommendedName>
        <fullName evidence="9">Periplasmic chaperone PpiD</fullName>
    </recommendedName>
    <alternativeName>
        <fullName evidence="10">Periplasmic folding chaperone</fullName>
    </alternativeName>
</protein>
<dbReference type="PANTHER" id="PTHR47529:SF1">
    <property type="entry name" value="PERIPLASMIC CHAPERONE PPID"/>
    <property type="match status" value="1"/>
</dbReference>
<keyword evidence="11" id="KW-0697">Rotamase</keyword>
<dbReference type="RefSeq" id="WP_341842069.1">
    <property type="nucleotide sequence ID" value="NZ_CP149792.1"/>
</dbReference>
<keyword evidence="7" id="KW-0143">Chaperone</keyword>
<evidence type="ECO:0000256" key="1">
    <source>
        <dbReference type="ARBA" id="ARBA00004382"/>
    </source>
</evidence>
<organism evidence="14 15">
    <name type="scientific">Chitinophaga caseinilytica</name>
    <dbReference type="NCBI Taxonomy" id="2267521"/>
    <lineage>
        <taxon>Bacteria</taxon>
        <taxon>Pseudomonadati</taxon>
        <taxon>Bacteroidota</taxon>
        <taxon>Chitinophagia</taxon>
        <taxon>Chitinophagales</taxon>
        <taxon>Chitinophagaceae</taxon>
        <taxon>Chitinophaga</taxon>
    </lineage>
</organism>
<dbReference type="PANTHER" id="PTHR47529">
    <property type="entry name" value="PEPTIDYL-PROLYL CIS-TRANS ISOMERASE D"/>
    <property type="match status" value="1"/>
</dbReference>
<dbReference type="Pfam" id="PF13623">
    <property type="entry name" value="SurA_N_2"/>
    <property type="match status" value="1"/>
</dbReference>
<evidence type="ECO:0000256" key="9">
    <source>
        <dbReference type="ARBA" id="ARBA00040743"/>
    </source>
</evidence>
<proteinExistence type="inferred from homology"/>
<evidence type="ECO:0000256" key="3">
    <source>
        <dbReference type="ARBA" id="ARBA00022519"/>
    </source>
</evidence>
<dbReference type="Gene3D" id="3.10.50.40">
    <property type="match status" value="1"/>
</dbReference>
<evidence type="ECO:0000256" key="8">
    <source>
        <dbReference type="ARBA" id="ARBA00038408"/>
    </source>
</evidence>
<dbReference type="Pfam" id="PF13145">
    <property type="entry name" value="Rotamase_2"/>
    <property type="match status" value="1"/>
</dbReference>
<evidence type="ECO:0000313" key="15">
    <source>
        <dbReference type="Proteomes" id="UP001449657"/>
    </source>
</evidence>
<evidence type="ECO:0000256" key="2">
    <source>
        <dbReference type="ARBA" id="ARBA00022475"/>
    </source>
</evidence>
<dbReference type="Proteomes" id="UP001449657">
    <property type="component" value="Chromosome"/>
</dbReference>
<keyword evidence="4 12" id="KW-0812">Transmembrane</keyword>
<evidence type="ECO:0000256" key="10">
    <source>
        <dbReference type="ARBA" id="ARBA00042775"/>
    </source>
</evidence>
<evidence type="ECO:0000256" key="4">
    <source>
        <dbReference type="ARBA" id="ARBA00022692"/>
    </source>
</evidence>
<evidence type="ECO:0000256" key="6">
    <source>
        <dbReference type="ARBA" id="ARBA00023136"/>
    </source>
</evidence>
<dbReference type="SUPFAM" id="SSF109998">
    <property type="entry name" value="Triger factor/SurA peptide-binding domain-like"/>
    <property type="match status" value="1"/>
</dbReference>
<dbReference type="SUPFAM" id="SSF54534">
    <property type="entry name" value="FKBP-like"/>
    <property type="match status" value="1"/>
</dbReference>
<gene>
    <name evidence="14" type="ORF">WJU22_04495</name>
</gene>
<reference evidence="14 15" key="1">
    <citation type="submission" date="2024-03" db="EMBL/GenBank/DDBJ databases">
        <title>Chitinophaga caseinilytica sp. nov., a casein hydrolysing bacterium isolated from forest soil.</title>
        <authorList>
            <person name="Lee D.S."/>
            <person name="Han D.M."/>
            <person name="Baek J.H."/>
            <person name="Choi D.G."/>
            <person name="Jeon J.H."/>
            <person name="Jeon C.O."/>
        </authorList>
    </citation>
    <scope>NUCLEOTIDE SEQUENCE [LARGE SCALE GENOMIC DNA]</scope>
    <source>
        <strain evidence="14 15">KACC 19118</strain>
    </source>
</reference>
<dbReference type="PROSITE" id="PS50198">
    <property type="entry name" value="PPIC_PPIASE_2"/>
    <property type="match status" value="1"/>
</dbReference>
<keyword evidence="11" id="KW-0413">Isomerase</keyword>
<evidence type="ECO:0000259" key="13">
    <source>
        <dbReference type="PROSITE" id="PS50198"/>
    </source>
</evidence>
<dbReference type="InterPro" id="IPR046357">
    <property type="entry name" value="PPIase_dom_sf"/>
</dbReference>
<dbReference type="InterPro" id="IPR052029">
    <property type="entry name" value="PpiD_chaperone"/>
</dbReference>
<dbReference type="InterPro" id="IPR000297">
    <property type="entry name" value="PPIase_PpiC"/>
</dbReference>
<keyword evidence="6 12" id="KW-0472">Membrane</keyword>
<keyword evidence="15" id="KW-1185">Reference proteome</keyword>
<keyword evidence="5 12" id="KW-1133">Transmembrane helix</keyword>
<feature type="domain" description="PpiC" evidence="13">
    <location>
        <begin position="341"/>
        <end position="441"/>
    </location>
</feature>
<dbReference type="EMBL" id="CP150096">
    <property type="protein sequence ID" value="WZN47431.1"/>
    <property type="molecule type" value="Genomic_DNA"/>
</dbReference>
<feature type="transmembrane region" description="Helical" evidence="12">
    <location>
        <begin position="12"/>
        <end position="33"/>
    </location>
</feature>
<evidence type="ECO:0000256" key="7">
    <source>
        <dbReference type="ARBA" id="ARBA00023186"/>
    </source>
</evidence>
<evidence type="ECO:0000313" key="14">
    <source>
        <dbReference type="EMBL" id="WZN47431.1"/>
    </source>
</evidence>
<dbReference type="InterPro" id="IPR027304">
    <property type="entry name" value="Trigger_fact/SurA_dom_sf"/>
</dbReference>
<evidence type="ECO:0000256" key="5">
    <source>
        <dbReference type="ARBA" id="ARBA00022989"/>
    </source>
</evidence>
<comment type="subcellular location">
    <subcellularLocation>
        <location evidence="1">Cell inner membrane</location>
        <topology evidence="1">Single-pass type II membrane protein</topology>
        <orientation evidence="1">Periplasmic side</orientation>
    </subcellularLocation>
</comment>
<comment type="similarity">
    <text evidence="8">Belongs to the PpiD chaperone family.</text>
</comment>
<evidence type="ECO:0000256" key="12">
    <source>
        <dbReference type="SAM" id="Phobius"/>
    </source>
</evidence>
<sequence length="702" mass="77504">MSVIQKIRDKYAVWIIVLICLAIVSFLLQDVFFGRTGMGQSNVVGKVNGVELTNTDYQRRIEFTTEQMRQRMPGQTFDEEAQQYFREEAWNAFLRENIMTEQYEALGITVTDAEVVDAFSANNPHPLVRQQFANRETGEFDPSVIQQVNQAAKQDPNMRAQLLQFDQAIVEYQQNLKYYSLINKGIYYPKWLAKQQQEDAAKVANIGYVQVPYSTIADSTIKPSDAELNKYIQDNKGMFEVPEGRKLEYVSFDVIPTSTDSAAALADIQKLKAEMDTTPDVAQFVKLNSEYNQYDGYVSRSAIQVPNKDSIIDLPKGATFGPYLDGNMLVYAKMIDRKTMADTVKLRQVLIFAQQGADSIAKKRADSVEAVIRGGGDIAAIATAISQDPNAKQTGGEVTLAPHTDMPAELAEVKTFAFDGTTGAVKTVKLPIGYAVVKIMEQKNVGPALKIAYLGKRVDASSASSNDMLTAANEFASANTNRDKFEKAIQQKGLNKKIAENIQPMDFVLPGLGSAREIVNWAYSAKKNDVSRVFSLEDRFVVAVLTSIREKGTAPLDEVRPTVEAEVRKQKKADQIIAKIGTPANLDAAAKATNQPVLTAEGLNFSSSYAPALNFEPRVIGAAFNKAWGPAKVSAPIQGQAGVFVIHVNNYTESGIGNLDYGQQSQAFEGAMQQLVQQQLFQSVLKKNSNVKDNRAEFFRSN</sequence>
<keyword evidence="2" id="KW-1003">Cell membrane</keyword>
<evidence type="ECO:0000256" key="11">
    <source>
        <dbReference type="PROSITE-ProRule" id="PRU00278"/>
    </source>
</evidence>
<keyword evidence="3" id="KW-0997">Cell inner membrane</keyword>
<dbReference type="Pfam" id="PF13616">
    <property type="entry name" value="Rotamase_3"/>
    <property type="match status" value="1"/>
</dbReference>
<accession>A0ABZ2Z5A7</accession>